<reference evidence="4 5" key="1">
    <citation type="submission" date="2018-05" db="EMBL/GenBank/DDBJ databases">
        <title>Genome sequencing and assembly of the regulated plant pathogen Lachnellula willkommii and related sister species for the development of diagnostic species identification markers.</title>
        <authorList>
            <person name="Giroux E."/>
            <person name="Bilodeau G."/>
        </authorList>
    </citation>
    <scope>NUCLEOTIDE SEQUENCE [LARGE SCALE GENOMIC DNA]</scope>
    <source>
        <strain evidence="4 5">CBS 268.59</strain>
    </source>
</reference>
<dbReference type="EMBL" id="QGMK01000312">
    <property type="protein sequence ID" value="TVY82484.1"/>
    <property type="molecule type" value="Genomic_DNA"/>
</dbReference>
<dbReference type="AlphaFoldDB" id="A0A8T9CFH7"/>
<dbReference type="Gene3D" id="2.130.10.10">
    <property type="entry name" value="YVTN repeat-like/Quinoprotein amine dehydrogenase"/>
    <property type="match status" value="1"/>
</dbReference>
<evidence type="ECO:0000313" key="5">
    <source>
        <dbReference type="Proteomes" id="UP000469558"/>
    </source>
</evidence>
<dbReference type="CDD" id="cd00200">
    <property type="entry name" value="WD40"/>
    <property type="match status" value="1"/>
</dbReference>
<dbReference type="InterPro" id="IPR001680">
    <property type="entry name" value="WD40_rpt"/>
</dbReference>
<evidence type="ECO:0000313" key="4">
    <source>
        <dbReference type="EMBL" id="TVY82484.1"/>
    </source>
</evidence>
<dbReference type="PANTHER" id="PTHR44090">
    <property type="entry name" value="WD REPEAT-CONTAINING PROTEIN 61"/>
    <property type="match status" value="1"/>
</dbReference>
<feature type="repeat" description="WD" evidence="3">
    <location>
        <begin position="276"/>
        <end position="317"/>
    </location>
</feature>
<dbReference type="InterPro" id="IPR015943">
    <property type="entry name" value="WD40/YVTN_repeat-like_dom_sf"/>
</dbReference>
<comment type="caution">
    <text evidence="4">The sequence shown here is derived from an EMBL/GenBank/DDBJ whole genome shotgun (WGS) entry which is preliminary data.</text>
</comment>
<dbReference type="OrthoDB" id="10251741at2759"/>
<dbReference type="Proteomes" id="UP000469558">
    <property type="component" value="Unassembled WGS sequence"/>
</dbReference>
<dbReference type="PROSITE" id="PS50294">
    <property type="entry name" value="WD_REPEATS_REGION"/>
    <property type="match status" value="1"/>
</dbReference>
<dbReference type="PANTHER" id="PTHR44090:SF1">
    <property type="entry name" value="SUPERKILLER COMPLEX PROTEIN 8"/>
    <property type="match status" value="1"/>
</dbReference>
<evidence type="ECO:0000256" key="3">
    <source>
        <dbReference type="PROSITE-ProRule" id="PRU00221"/>
    </source>
</evidence>
<dbReference type="InterPro" id="IPR051510">
    <property type="entry name" value="SKI8"/>
</dbReference>
<dbReference type="GO" id="GO:0005634">
    <property type="term" value="C:nucleus"/>
    <property type="evidence" value="ECO:0007669"/>
    <property type="project" value="TreeGrafter"/>
</dbReference>
<gene>
    <name evidence="4" type="primary">rec14</name>
    <name evidence="4" type="ORF">LSUE1_G002583</name>
</gene>
<proteinExistence type="predicted"/>
<sequence>MYTELKSEPSRDVVQRVFISNAAKAFKRFFSLRIVNHNTFKNVPHDSVTMSKQYLTTHTVDDAHKTDIFSVAVTPTQVLSASGASSIKVHSTTSPDIPLAQTISGAHKLGCHHIVTSRNGKIAASAGFGGEVKLWSISESGEWAEQGKIEDGNKAGEIWAIALSEDGQYLASTTYDGRINVWDTAGKKIREYETKGSFGLCIDMSRDGKFTASGHENGAVYVFNNDTGRMMYSLPGLVKPVRTVAFSPAGTRLAAAGDARVIALYDVQHGEQVADLTGHSAWIFSVDWSDTGEYLLSGSFDGKVKVWSIDRRACVATHSETEKTLWCVKWLPKVSNKSEAFATAGANRSITFYREATGG</sequence>
<keyword evidence="5" id="KW-1185">Reference proteome</keyword>
<protein>
    <submittedName>
        <fullName evidence="4">Meiotic recombination protein rec14</fullName>
    </submittedName>
</protein>
<evidence type="ECO:0000256" key="1">
    <source>
        <dbReference type="ARBA" id="ARBA00022574"/>
    </source>
</evidence>
<keyword evidence="2" id="KW-0677">Repeat</keyword>
<dbReference type="Pfam" id="PF00400">
    <property type="entry name" value="WD40"/>
    <property type="match status" value="3"/>
</dbReference>
<dbReference type="PROSITE" id="PS50082">
    <property type="entry name" value="WD_REPEATS_2"/>
    <property type="match status" value="2"/>
</dbReference>
<evidence type="ECO:0000256" key="2">
    <source>
        <dbReference type="ARBA" id="ARBA00022737"/>
    </source>
</evidence>
<name>A0A8T9CFH7_9HELO</name>
<dbReference type="InterPro" id="IPR036322">
    <property type="entry name" value="WD40_repeat_dom_sf"/>
</dbReference>
<organism evidence="4 5">
    <name type="scientific">Lachnellula suecica</name>
    <dbReference type="NCBI Taxonomy" id="602035"/>
    <lineage>
        <taxon>Eukaryota</taxon>
        <taxon>Fungi</taxon>
        <taxon>Dikarya</taxon>
        <taxon>Ascomycota</taxon>
        <taxon>Pezizomycotina</taxon>
        <taxon>Leotiomycetes</taxon>
        <taxon>Helotiales</taxon>
        <taxon>Lachnaceae</taxon>
        <taxon>Lachnellula</taxon>
    </lineage>
</organism>
<accession>A0A8T9CFH7</accession>
<dbReference type="GO" id="GO:0032991">
    <property type="term" value="C:protein-containing complex"/>
    <property type="evidence" value="ECO:0007669"/>
    <property type="project" value="UniProtKB-ARBA"/>
</dbReference>
<dbReference type="SUPFAM" id="SSF50978">
    <property type="entry name" value="WD40 repeat-like"/>
    <property type="match status" value="1"/>
</dbReference>
<dbReference type="SMART" id="SM00320">
    <property type="entry name" value="WD40"/>
    <property type="match status" value="7"/>
</dbReference>
<feature type="repeat" description="WD" evidence="3">
    <location>
        <begin position="158"/>
        <end position="183"/>
    </location>
</feature>
<keyword evidence="1 3" id="KW-0853">WD repeat</keyword>